<proteinExistence type="predicted"/>
<name>A0A0E9RCS7_ANGAN</name>
<reference evidence="1" key="1">
    <citation type="submission" date="2014-11" db="EMBL/GenBank/DDBJ databases">
        <authorList>
            <person name="Amaro Gonzalez C."/>
        </authorList>
    </citation>
    <scope>NUCLEOTIDE SEQUENCE</scope>
</reference>
<accession>A0A0E9RCS7</accession>
<dbReference type="EMBL" id="GBXM01081693">
    <property type="protein sequence ID" value="JAH26884.1"/>
    <property type="molecule type" value="Transcribed_RNA"/>
</dbReference>
<reference evidence="1" key="2">
    <citation type="journal article" date="2015" name="Fish Shellfish Immunol.">
        <title>Early steps in the European eel (Anguilla anguilla)-Vibrio vulnificus interaction in the gills: Role of the RtxA13 toxin.</title>
        <authorList>
            <person name="Callol A."/>
            <person name="Pajuelo D."/>
            <person name="Ebbesson L."/>
            <person name="Teles M."/>
            <person name="MacKenzie S."/>
            <person name="Amaro C."/>
        </authorList>
    </citation>
    <scope>NUCLEOTIDE SEQUENCE</scope>
</reference>
<sequence length="23" mass="2559">MPTTQLTQNVRTVLLPCGGMLER</sequence>
<protein>
    <submittedName>
        <fullName evidence="1">Uncharacterized protein</fullName>
    </submittedName>
</protein>
<dbReference type="AlphaFoldDB" id="A0A0E9RCS7"/>
<evidence type="ECO:0000313" key="1">
    <source>
        <dbReference type="EMBL" id="JAH26884.1"/>
    </source>
</evidence>
<organism evidence="1">
    <name type="scientific">Anguilla anguilla</name>
    <name type="common">European freshwater eel</name>
    <name type="synonym">Muraena anguilla</name>
    <dbReference type="NCBI Taxonomy" id="7936"/>
    <lineage>
        <taxon>Eukaryota</taxon>
        <taxon>Metazoa</taxon>
        <taxon>Chordata</taxon>
        <taxon>Craniata</taxon>
        <taxon>Vertebrata</taxon>
        <taxon>Euteleostomi</taxon>
        <taxon>Actinopterygii</taxon>
        <taxon>Neopterygii</taxon>
        <taxon>Teleostei</taxon>
        <taxon>Anguilliformes</taxon>
        <taxon>Anguillidae</taxon>
        <taxon>Anguilla</taxon>
    </lineage>
</organism>